<reference evidence="1" key="1">
    <citation type="submission" date="2022-10" db="EMBL/GenBank/DDBJ databases">
        <title>Culturing micro-colonial fungi from biological soil crusts in the Mojave desert and describing Neophaeococcomyces mojavensis, and introducing the new genera and species Taxawa tesnikishii.</title>
        <authorList>
            <person name="Kurbessoian T."/>
            <person name="Stajich J.E."/>
        </authorList>
    </citation>
    <scope>NUCLEOTIDE SEQUENCE</scope>
    <source>
        <strain evidence="1">JES_112</strain>
    </source>
</reference>
<evidence type="ECO:0000313" key="1">
    <source>
        <dbReference type="EMBL" id="KAJ9651004.1"/>
    </source>
</evidence>
<name>A0ACC2ZTX8_9EURO</name>
<accession>A0ACC2ZTX8</accession>
<dbReference type="Proteomes" id="UP001172386">
    <property type="component" value="Unassembled WGS sequence"/>
</dbReference>
<sequence>MPYTKARLEHALKIFRETAPYKLQRGLPSGNLERRLRRNYSLRDVSRTSFTRTATVWQDRDSGGNSDDEYDPKEERKKLKAAATRKKKNNQKRKAEEEAENDRKTKKVKGEEPCYDSNSAYLTLVLTTEKGRSLLADLAHTHNTSCLGQQHDQECEKEPSYWRRSSGSKKCNSSKLAIHELTGSELDAGADNDVEAPISGLRDGKVLDNENNAGFCRSLDGEDSRREKIIKQKTAKDSVQNHEDHTLSAKTGSVKKTGSHSYATIEIEHNENNVTSSTALSLSKVAPSMLRRKPKPVVSKPVTSGSANTSLSAFSVEKARHAHSFRDESGLITIETCYAHPIDFKHIPQTGGEPCDFCSNYRMSVIGLGKKFISVFIDPDVPTKVHEVGDGWRSKGVPATKMCVSCALGRLMITRCHTLGTGSARQQQFMKIPLLNSSEENRRAYLRDLFDPSKRPNHFSESAGKREGPLPSCNLCPAPAFWKCCKWQNRDKMNAPCRVPSSATVSEPWSAVQALSSSRSPSVTPSASLVSMTRESTPIYTPPASTLPVNKVSNKIINGKKRQVICLDSDSDDDILPQAKQRITAVDLTGGPTQSFQIGTSQTSQRSNSIAALQSGLRPPIQGCGLKLCHPCKLFVEARCDGSLDRRKVMEFLRKESKLGPRADLRFLFQGSELERAYEQAAVKKL</sequence>
<organism evidence="1 2">
    <name type="scientific">Neophaeococcomyces mojaviensis</name>
    <dbReference type="NCBI Taxonomy" id="3383035"/>
    <lineage>
        <taxon>Eukaryota</taxon>
        <taxon>Fungi</taxon>
        <taxon>Dikarya</taxon>
        <taxon>Ascomycota</taxon>
        <taxon>Pezizomycotina</taxon>
        <taxon>Eurotiomycetes</taxon>
        <taxon>Chaetothyriomycetidae</taxon>
        <taxon>Chaetothyriales</taxon>
        <taxon>Chaetothyriales incertae sedis</taxon>
        <taxon>Neophaeococcomyces</taxon>
    </lineage>
</organism>
<evidence type="ECO:0000313" key="2">
    <source>
        <dbReference type="Proteomes" id="UP001172386"/>
    </source>
</evidence>
<protein>
    <submittedName>
        <fullName evidence="1">Uncharacterized protein</fullName>
    </submittedName>
</protein>
<dbReference type="EMBL" id="JAPDRQ010000289">
    <property type="protein sequence ID" value="KAJ9651004.1"/>
    <property type="molecule type" value="Genomic_DNA"/>
</dbReference>
<proteinExistence type="predicted"/>
<keyword evidence="2" id="KW-1185">Reference proteome</keyword>
<gene>
    <name evidence="1" type="ORF">H2198_009698</name>
</gene>
<comment type="caution">
    <text evidence="1">The sequence shown here is derived from an EMBL/GenBank/DDBJ whole genome shotgun (WGS) entry which is preliminary data.</text>
</comment>